<dbReference type="OrthoDB" id="4295522at2"/>
<dbReference type="Gene3D" id="1.20.120.450">
    <property type="entry name" value="dinb family like domain"/>
    <property type="match status" value="1"/>
</dbReference>
<proteinExistence type="predicted"/>
<dbReference type="AlphaFoldDB" id="A0A2M9EXU7"/>
<dbReference type="InterPro" id="IPR024775">
    <property type="entry name" value="DinB-like"/>
</dbReference>
<dbReference type="Proteomes" id="UP000228680">
    <property type="component" value="Unassembled WGS sequence"/>
</dbReference>
<evidence type="ECO:0000259" key="1">
    <source>
        <dbReference type="Pfam" id="PF12867"/>
    </source>
</evidence>
<reference evidence="2 3" key="1">
    <citation type="submission" date="2017-10" db="EMBL/GenBank/DDBJ databases">
        <title>Draft genome of Chryseomicrobium casticus sp. nov.</title>
        <authorList>
            <person name="Chakraborty R."/>
            <person name="Saha T."/>
        </authorList>
    </citation>
    <scope>NUCLEOTIDE SEQUENCE [LARGE SCALE GENOMIC DNA]</scope>
    <source>
        <strain evidence="2 3">ET03</strain>
    </source>
</reference>
<dbReference type="EMBL" id="PCGR01000004">
    <property type="protein sequence ID" value="PJK16010.1"/>
    <property type="molecule type" value="Genomic_DNA"/>
</dbReference>
<protein>
    <recommendedName>
        <fullName evidence="1">DinB-like domain-containing protein</fullName>
    </recommendedName>
</protein>
<dbReference type="RefSeq" id="WP_100354415.1">
    <property type="nucleotide sequence ID" value="NZ_PCGR01000004.1"/>
</dbReference>
<evidence type="ECO:0000313" key="2">
    <source>
        <dbReference type="EMBL" id="PJK16010.1"/>
    </source>
</evidence>
<organism evidence="2 3">
    <name type="scientific">Chryseomicrobium excrementi</name>
    <dbReference type="NCBI Taxonomy" id="2041346"/>
    <lineage>
        <taxon>Bacteria</taxon>
        <taxon>Bacillati</taxon>
        <taxon>Bacillota</taxon>
        <taxon>Bacilli</taxon>
        <taxon>Bacillales</taxon>
        <taxon>Caryophanaceae</taxon>
        <taxon>Chryseomicrobium</taxon>
    </lineage>
</organism>
<dbReference type="InterPro" id="IPR034660">
    <property type="entry name" value="DinB/YfiT-like"/>
</dbReference>
<accession>A0A2M9EXU7</accession>
<dbReference type="SUPFAM" id="SSF109854">
    <property type="entry name" value="DinB/YfiT-like putative metalloenzymes"/>
    <property type="match status" value="1"/>
</dbReference>
<keyword evidence="3" id="KW-1185">Reference proteome</keyword>
<gene>
    <name evidence="2" type="ORF">CQS04_12310</name>
</gene>
<dbReference type="Pfam" id="PF12867">
    <property type="entry name" value="DinB_2"/>
    <property type="match status" value="1"/>
</dbReference>
<evidence type="ECO:0000313" key="3">
    <source>
        <dbReference type="Proteomes" id="UP000228680"/>
    </source>
</evidence>
<name>A0A2M9EXU7_9BACL</name>
<sequence>MELSRPIKSLKIYREYLLGSLADVTQEQAEHIPKEFRNNIRWNLGHMYVDAYLWIFSLTGEAEETITKWNSWFGYGTTPNDFTEETPSFEELKKLLISQVENLEERYGDRLDKVYAPTKYEGYTTIGDVLMRVAFHEGLHFQTIAHLKRFSSDVEQH</sequence>
<comment type="caution">
    <text evidence="2">The sequence shown here is derived from an EMBL/GenBank/DDBJ whole genome shotgun (WGS) entry which is preliminary data.</text>
</comment>
<feature type="domain" description="DinB-like" evidence="1">
    <location>
        <begin position="14"/>
        <end position="144"/>
    </location>
</feature>